<dbReference type="EMBL" id="UYYA01001199">
    <property type="protein sequence ID" value="VDM55208.1"/>
    <property type="molecule type" value="Genomic_DNA"/>
</dbReference>
<feature type="region of interest" description="Disordered" evidence="5">
    <location>
        <begin position="90"/>
        <end position="111"/>
    </location>
</feature>
<evidence type="ECO:0000313" key="9">
    <source>
        <dbReference type="WBParaSite" id="ACOC_0000362201-mRNA-1"/>
    </source>
</evidence>
<keyword evidence="4" id="KW-0539">Nucleus</keyword>
<dbReference type="OrthoDB" id="10015491at2759"/>
<accession>A0A0R3PH06</accession>
<evidence type="ECO:0000256" key="1">
    <source>
        <dbReference type="ARBA" id="ARBA00016439"/>
    </source>
</evidence>
<dbReference type="AlphaFoldDB" id="A0A0R3PH06"/>
<dbReference type="GO" id="GO:0051028">
    <property type="term" value="P:mRNA transport"/>
    <property type="evidence" value="ECO:0007669"/>
    <property type="project" value="UniProtKB-UniRule"/>
</dbReference>
<keyword evidence="4" id="KW-0811">Translocation</keyword>
<dbReference type="PROSITE" id="PS51472">
    <property type="entry name" value="RRM_NUP35"/>
    <property type="match status" value="1"/>
</dbReference>
<evidence type="ECO:0000256" key="4">
    <source>
        <dbReference type="PROSITE-ProRule" id="PRU00804"/>
    </source>
</evidence>
<dbReference type="InterPro" id="IPR007846">
    <property type="entry name" value="RRM_NUP35_dom"/>
</dbReference>
<gene>
    <name evidence="7" type="ORF">ACOC_LOCUS3623</name>
</gene>
<keyword evidence="8" id="KW-1185">Reference proteome</keyword>
<dbReference type="InterPro" id="IPR012677">
    <property type="entry name" value="Nucleotide-bd_a/b_plait_sf"/>
</dbReference>
<proteinExistence type="predicted"/>
<evidence type="ECO:0000313" key="7">
    <source>
        <dbReference type="EMBL" id="VDM55208.1"/>
    </source>
</evidence>
<evidence type="ECO:0000259" key="6">
    <source>
        <dbReference type="PROSITE" id="PS51472"/>
    </source>
</evidence>
<keyword evidence="4" id="KW-0653">Protein transport</keyword>
<reference evidence="7 8" key="2">
    <citation type="submission" date="2018-11" db="EMBL/GenBank/DDBJ databases">
        <authorList>
            <consortium name="Pathogen Informatics"/>
        </authorList>
    </citation>
    <scope>NUCLEOTIDE SEQUENCE [LARGE SCALE GENOMIC DNA]</scope>
    <source>
        <strain evidence="7 8">Costa Rica</strain>
    </source>
</reference>
<evidence type="ECO:0000256" key="2">
    <source>
        <dbReference type="ARBA" id="ARBA00029997"/>
    </source>
</evidence>
<dbReference type="OMA" id="SMHIRAT"/>
<organism evidence="9">
    <name type="scientific">Angiostrongylus costaricensis</name>
    <name type="common">Nematode worm</name>
    <dbReference type="NCBI Taxonomy" id="334426"/>
    <lineage>
        <taxon>Eukaryota</taxon>
        <taxon>Metazoa</taxon>
        <taxon>Ecdysozoa</taxon>
        <taxon>Nematoda</taxon>
        <taxon>Chromadorea</taxon>
        <taxon>Rhabditida</taxon>
        <taxon>Rhabditina</taxon>
        <taxon>Rhabditomorpha</taxon>
        <taxon>Strongyloidea</taxon>
        <taxon>Metastrongylidae</taxon>
        <taxon>Angiostrongylus</taxon>
    </lineage>
</organism>
<evidence type="ECO:0000256" key="5">
    <source>
        <dbReference type="SAM" id="MobiDB-lite"/>
    </source>
</evidence>
<reference evidence="9" key="1">
    <citation type="submission" date="2017-02" db="UniProtKB">
        <authorList>
            <consortium name="WormBaseParasite"/>
        </authorList>
    </citation>
    <scope>IDENTIFICATION</scope>
</reference>
<dbReference type="Gene3D" id="3.30.70.330">
    <property type="match status" value="1"/>
</dbReference>
<dbReference type="STRING" id="334426.A0A0R3PH06"/>
<feature type="domain" description="RRM Nup35-type" evidence="6">
    <location>
        <begin position="195"/>
        <end position="243"/>
    </location>
</feature>
<name>A0A0R3PH06_ANGCS</name>
<evidence type="ECO:0000313" key="8">
    <source>
        <dbReference type="Proteomes" id="UP000267027"/>
    </source>
</evidence>
<dbReference type="Proteomes" id="UP000267027">
    <property type="component" value="Unassembled WGS sequence"/>
</dbReference>
<dbReference type="GO" id="GO:0005643">
    <property type="term" value="C:nuclear pore"/>
    <property type="evidence" value="ECO:0007669"/>
    <property type="project" value="UniProtKB-UniRule"/>
</dbReference>
<keyword evidence="4" id="KW-0813">Transport</keyword>
<keyword evidence="4" id="KW-0906">Nuclear pore complex</keyword>
<keyword evidence="4" id="KW-0509">mRNA transport</keyword>
<evidence type="ECO:0000256" key="3">
    <source>
        <dbReference type="ARBA" id="ARBA00030250"/>
    </source>
</evidence>
<dbReference type="WBParaSite" id="ACOC_0000362201-mRNA-1">
    <property type="protein sequence ID" value="ACOC_0000362201-mRNA-1"/>
    <property type="gene ID" value="ACOC_0000362201"/>
</dbReference>
<protein>
    <recommendedName>
        <fullName evidence="1">Nucleoporin NUP35</fullName>
    </recommendedName>
    <alternativeName>
        <fullName evidence="3">35 kDa nucleoporin</fullName>
    </alternativeName>
    <alternativeName>
        <fullName evidence="2">Nucleoporin NUP53</fullName>
    </alternativeName>
</protein>
<sequence>MYSPLLNRSTVAAAQLNTTLENSSSATPMRSVLLKIPSCYRLLNEDQADSTVKTPSFLFGQKRRPTASANQSYLSSPFCGQNAPSNDIFASPVPSHLRGESTSTSGKSVHWSPALVQERSLLHESPRLTLKILSSQTTAQFTPSSNLNPAPPLRSIRDDIEPVRKASRRSTNAPVVDAPLVSNGATKPISEVTQSPVDTWVTVYGFPPEQAGSVLKHFSRHAEIVSHQVRLFVSLLFRSLLMI</sequence>
<dbReference type="Pfam" id="PF05172">
    <property type="entry name" value="RRM_Nup35"/>
    <property type="match status" value="1"/>
</dbReference>